<sequence length="203" mass="22505">MQLGRNRLPHSPPFSQKQPFQEVTRRLNEEDTHNRNPSEGSTAQHPHPAETQDKGQDQDMNGREGQKDKSTVMMHLQFFGLIQELALLLEPSSSFWLEFSFSCFMISIGCPASWGPAALRQRRRQGSSQLSSPTCLEAGLLCEYSPIHKEQRCWPVNASPARGLPSFDGQKAMGAHVAGQDAAGQYLLKGEVTPPSSLTETRS</sequence>
<feature type="compositionally biased region" description="Basic and acidic residues" evidence="1">
    <location>
        <begin position="47"/>
        <end position="67"/>
    </location>
</feature>
<accession>A0ABN8Z322</accession>
<feature type="compositionally biased region" description="Basic and acidic residues" evidence="1">
    <location>
        <begin position="23"/>
        <end position="36"/>
    </location>
</feature>
<dbReference type="EMBL" id="OX459961">
    <property type="protein sequence ID" value="CAI9166561.1"/>
    <property type="molecule type" value="Genomic_DNA"/>
</dbReference>
<name>A0ABN8Z322_RANTA</name>
<proteinExistence type="predicted"/>
<protein>
    <submittedName>
        <fullName evidence="2">Uncharacterized protein</fullName>
    </submittedName>
</protein>
<gene>
    <name evidence="2" type="ORF">MRATA1EN1_LOCUS15523</name>
</gene>
<feature type="region of interest" description="Disordered" evidence="1">
    <location>
        <begin position="1"/>
        <end position="67"/>
    </location>
</feature>
<keyword evidence="3" id="KW-1185">Reference proteome</keyword>
<evidence type="ECO:0000313" key="2">
    <source>
        <dbReference type="EMBL" id="CAI9166561.1"/>
    </source>
</evidence>
<dbReference type="Proteomes" id="UP001176941">
    <property type="component" value="Chromosome 25"/>
</dbReference>
<evidence type="ECO:0000256" key="1">
    <source>
        <dbReference type="SAM" id="MobiDB-lite"/>
    </source>
</evidence>
<reference evidence="2" key="1">
    <citation type="submission" date="2023-04" db="EMBL/GenBank/DDBJ databases">
        <authorList>
            <consortium name="ELIXIR-Norway"/>
        </authorList>
    </citation>
    <scope>NUCLEOTIDE SEQUENCE [LARGE SCALE GENOMIC DNA]</scope>
</reference>
<organism evidence="2 3">
    <name type="scientific">Rangifer tarandus platyrhynchus</name>
    <name type="common">Svalbard reindeer</name>
    <dbReference type="NCBI Taxonomy" id="3082113"/>
    <lineage>
        <taxon>Eukaryota</taxon>
        <taxon>Metazoa</taxon>
        <taxon>Chordata</taxon>
        <taxon>Craniata</taxon>
        <taxon>Vertebrata</taxon>
        <taxon>Euteleostomi</taxon>
        <taxon>Mammalia</taxon>
        <taxon>Eutheria</taxon>
        <taxon>Laurasiatheria</taxon>
        <taxon>Artiodactyla</taxon>
        <taxon>Ruminantia</taxon>
        <taxon>Pecora</taxon>
        <taxon>Cervidae</taxon>
        <taxon>Odocoileinae</taxon>
        <taxon>Rangifer</taxon>
    </lineage>
</organism>
<evidence type="ECO:0000313" key="3">
    <source>
        <dbReference type="Proteomes" id="UP001176941"/>
    </source>
</evidence>